<keyword evidence="1" id="KW-0812">Transmembrane</keyword>
<dbReference type="Pfam" id="PF23922">
    <property type="entry name" value="DUF7261"/>
    <property type="match status" value="1"/>
</dbReference>
<name>C7NTS5_HALUD</name>
<dbReference type="InterPro" id="IPR055685">
    <property type="entry name" value="DUF7261"/>
</dbReference>
<protein>
    <submittedName>
        <fullName evidence="2">Uncharacterized protein</fullName>
    </submittedName>
</protein>
<evidence type="ECO:0000313" key="3">
    <source>
        <dbReference type="Proteomes" id="UP000002071"/>
    </source>
</evidence>
<sequence>MADLIGEARSRDDRGQIVLLVGFTLAVLFVALALILNSAIYAENLATRSETGAGDGPISVRNEVQSGTASILDFVNTYNNTAASHVTDNLTAAVEDYREIAGRRAAVDGRLVNVSIESIAMGSRLGQTNATRNLTRRDGTANWTLASGVHARSLVFDIEDNRTSSTSCSPGGKCFQLNATSGGDVWRMAVYENSTDMVVEVEGVDGTVATCSPSPDGSTRASIDLAAGTIDGTACPALRTSMPGPPYDLEVVHGDLATGTFEVIVDDDTIATSPDPDRYFGPTASESPRVTHAAYATEIRITQRSERIVYNGTVRVAPGEWP</sequence>
<dbReference type="AlphaFoldDB" id="C7NTS5"/>
<evidence type="ECO:0000256" key="1">
    <source>
        <dbReference type="SAM" id="Phobius"/>
    </source>
</evidence>
<evidence type="ECO:0000313" key="2">
    <source>
        <dbReference type="EMBL" id="ACV10914.1"/>
    </source>
</evidence>
<dbReference type="RefSeq" id="WP_015788494.1">
    <property type="nucleotide sequence ID" value="NC_013158.1"/>
</dbReference>
<dbReference type="OrthoDB" id="238714at2157"/>
<keyword evidence="1" id="KW-0472">Membrane</keyword>
<organism evidence="2 3">
    <name type="scientific">Halorhabdus utahensis (strain DSM 12940 / JCM 11049 / AX-2)</name>
    <dbReference type="NCBI Taxonomy" id="519442"/>
    <lineage>
        <taxon>Archaea</taxon>
        <taxon>Methanobacteriati</taxon>
        <taxon>Methanobacteriota</taxon>
        <taxon>Stenosarchaea group</taxon>
        <taxon>Halobacteria</taxon>
        <taxon>Halobacteriales</taxon>
        <taxon>Haloarculaceae</taxon>
        <taxon>Halorhabdus</taxon>
    </lineage>
</organism>
<dbReference type="GeneID" id="8382998"/>
<proteinExistence type="predicted"/>
<gene>
    <name evidence="2" type="ordered locus">Huta_0729</name>
</gene>
<dbReference type="eggNOG" id="arCOG07777">
    <property type="taxonomic scope" value="Archaea"/>
</dbReference>
<dbReference type="KEGG" id="hut:Huta_0729"/>
<reference evidence="2 3" key="1">
    <citation type="journal article" date="2009" name="Stand. Genomic Sci.">
        <title>Complete genome sequence of Halorhabdus utahensis type strain (AX-2).</title>
        <authorList>
            <person name="Anderson I."/>
            <person name="Tindall B.J."/>
            <person name="Pomrenke H."/>
            <person name="Goker M."/>
            <person name="Lapidus A."/>
            <person name="Nolan M."/>
            <person name="Copeland A."/>
            <person name="Glavina Del Rio T."/>
            <person name="Chen F."/>
            <person name="Tice H."/>
            <person name="Cheng J.F."/>
            <person name="Lucas S."/>
            <person name="Chertkov O."/>
            <person name="Bruce D."/>
            <person name="Brettin T."/>
            <person name="Detter J.C."/>
            <person name="Han C."/>
            <person name="Goodwin L."/>
            <person name="Land M."/>
            <person name="Hauser L."/>
            <person name="Chang Y.J."/>
            <person name="Jeffries C.D."/>
            <person name="Pitluck S."/>
            <person name="Pati A."/>
            <person name="Mavromatis K."/>
            <person name="Ivanova N."/>
            <person name="Ovchinnikova G."/>
            <person name="Chen A."/>
            <person name="Palaniappan K."/>
            <person name="Chain P."/>
            <person name="Rohde M."/>
            <person name="Bristow J."/>
            <person name="Eisen J.A."/>
            <person name="Markowitz V."/>
            <person name="Hugenholtz P."/>
            <person name="Kyrpides N.C."/>
            <person name="Klenk H.P."/>
        </authorList>
    </citation>
    <scope>NUCLEOTIDE SEQUENCE [LARGE SCALE GENOMIC DNA]</scope>
    <source>
        <strain evidence="3">DSM 12940 / JCM 11049 / AX-2</strain>
    </source>
</reference>
<dbReference type="HOGENOM" id="CLU_072488_0_0_2"/>
<keyword evidence="1" id="KW-1133">Transmembrane helix</keyword>
<feature type="transmembrane region" description="Helical" evidence="1">
    <location>
        <begin position="17"/>
        <end position="41"/>
    </location>
</feature>
<dbReference type="EMBL" id="CP001687">
    <property type="protein sequence ID" value="ACV10914.1"/>
    <property type="molecule type" value="Genomic_DNA"/>
</dbReference>
<accession>C7NTS5</accession>
<keyword evidence="3" id="KW-1185">Reference proteome</keyword>
<dbReference type="STRING" id="519442.Huta_0729"/>
<dbReference type="Proteomes" id="UP000002071">
    <property type="component" value="Chromosome"/>
</dbReference>